<dbReference type="Pfam" id="PF00196">
    <property type="entry name" value="GerE"/>
    <property type="match status" value="1"/>
</dbReference>
<keyword evidence="4" id="KW-1133">Transmembrane helix</keyword>
<dbReference type="RefSeq" id="WP_013255123.1">
    <property type="nucleotide sequence ID" value="NC_014364.1"/>
</dbReference>
<dbReference type="eggNOG" id="COG2197">
    <property type="taxonomic scope" value="Bacteria"/>
</dbReference>
<evidence type="ECO:0000256" key="4">
    <source>
        <dbReference type="SAM" id="Phobius"/>
    </source>
</evidence>
<feature type="domain" description="HTH luxR-type" evidence="5">
    <location>
        <begin position="227"/>
        <end position="290"/>
    </location>
</feature>
<feature type="transmembrane region" description="Helical" evidence="4">
    <location>
        <begin position="198"/>
        <end position="215"/>
    </location>
</feature>
<dbReference type="EMBL" id="CP002116">
    <property type="protein sequence ID" value="ADK81661.1"/>
    <property type="molecule type" value="Genomic_DNA"/>
</dbReference>
<accession>E1R4C0</accession>
<sequence length="290" mass="32895">MDHFSDFILQVFAISAGSGALIILFYLCSVFPRSKRLRFALMIVITVSLNYLMGILGYVNEVKAFSTSSIVSGIFLLIQVLSAIATFYVSLLFIESLGTPRYSVFGILCRAVFVVFFVIVIDVIHMFPGAQRRPVWDLIIYFSPVFLWCYLLTIKIDNPFIRKIQIAGLIGFGGNILLIILQRFAIPDFFIHFADANFYLFLTISSMIFSISYLVQRKKDGKVSLIDIQEKFNLTKREAEVTELLLKSYSYKEIAFHLGITMPTVKTHVSRIYKKTGSQGKSGLHTLVTK</sequence>
<evidence type="ECO:0000256" key="2">
    <source>
        <dbReference type="ARBA" id="ARBA00023125"/>
    </source>
</evidence>
<dbReference type="SMART" id="SM00421">
    <property type="entry name" value="HTH_LUXR"/>
    <property type="match status" value="1"/>
</dbReference>
<dbReference type="PROSITE" id="PS50043">
    <property type="entry name" value="HTH_LUXR_2"/>
    <property type="match status" value="1"/>
</dbReference>
<dbReference type="InterPro" id="IPR016032">
    <property type="entry name" value="Sig_transdc_resp-reg_C-effctor"/>
</dbReference>
<dbReference type="PRINTS" id="PR00038">
    <property type="entry name" value="HTHLUXR"/>
</dbReference>
<keyword evidence="4" id="KW-0472">Membrane</keyword>
<dbReference type="PANTHER" id="PTHR44688:SF16">
    <property type="entry name" value="DNA-BINDING TRANSCRIPTIONAL ACTIVATOR DEVR_DOSR"/>
    <property type="match status" value="1"/>
</dbReference>
<protein>
    <submittedName>
        <fullName evidence="6">Transcriptional regulator, LuxR family</fullName>
    </submittedName>
</protein>
<dbReference type="GO" id="GO:0003677">
    <property type="term" value="F:DNA binding"/>
    <property type="evidence" value="ECO:0007669"/>
    <property type="project" value="UniProtKB-KW"/>
</dbReference>
<feature type="transmembrane region" description="Helical" evidence="4">
    <location>
        <begin position="70"/>
        <end position="93"/>
    </location>
</feature>
<evidence type="ECO:0000256" key="1">
    <source>
        <dbReference type="ARBA" id="ARBA00023015"/>
    </source>
</evidence>
<dbReference type="InterPro" id="IPR000792">
    <property type="entry name" value="Tscrpt_reg_LuxR_C"/>
</dbReference>
<organism evidence="6 7">
    <name type="scientific">Sediminispirochaeta smaragdinae (strain DSM 11293 / JCM 15392 / SEBR 4228)</name>
    <name type="common">Spirochaeta smaragdinae</name>
    <dbReference type="NCBI Taxonomy" id="573413"/>
    <lineage>
        <taxon>Bacteria</taxon>
        <taxon>Pseudomonadati</taxon>
        <taxon>Spirochaetota</taxon>
        <taxon>Spirochaetia</taxon>
        <taxon>Spirochaetales</taxon>
        <taxon>Spirochaetaceae</taxon>
        <taxon>Sediminispirochaeta</taxon>
    </lineage>
</organism>
<dbReference type="AlphaFoldDB" id="E1R4C0"/>
<evidence type="ECO:0000313" key="6">
    <source>
        <dbReference type="EMBL" id="ADK81661.1"/>
    </source>
</evidence>
<proteinExistence type="predicted"/>
<feature type="transmembrane region" description="Helical" evidence="4">
    <location>
        <begin position="7"/>
        <end position="27"/>
    </location>
</feature>
<dbReference type="SUPFAM" id="SSF46894">
    <property type="entry name" value="C-terminal effector domain of the bipartite response regulators"/>
    <property type="match status" value="1"/>
</dbReference>
<feature type="transmembrane region" description="Helical" evidence="4">
    <location>
        <begin position="105"/>
        <end position="126"/>
    </location>
</feature>
<feature type="transmembrane region" description="Helical" evidence="4">
    <location>
        <begin position="138"/>
        <end position="154"/>
    </location>
</feature>
<evidence type="ECO:0000256" key="3">
    <source>
        <dbReference type="ARBA" id="ARBA00023163"/>
    </source>
</evidence>
<dbReference type="PANTHER" id="PTHR44688">
    <property type="entry name" value="DNA-BINDING TRANSCRIPTIONAL ACTIVATOR DEVR_DOSR"/>
    <property type="match status" value="1"/>
</dbReference>
<evidence type="ECO:0000313" key="7">
    <source>
        <dbReference type="Proteomes" id="UP000002318"/>
    </source>
</evidence>
<dbReference type="CDD" id="cd06170">
    <property type="entry name" value="LuxR_C_like"/>
    <property type="match status" value="1"/>
</dbReference>
<dbReference type="STRING" id="573413.Spirs_2549"/>
<name>E1R4C0_SEDSS</name>
<keyword evidence="3" id="KW-0804">Transcription</keyword>
<keyword evidence="2" id="KW-0238">DNA-binding</keyword>
<keyword evidence="7" id="KW-1185">Reference proteome</keyword>
<gene>
    <name evidence="6" type="ordered locus">Spirs_2549</name>
</gene>
<dbReference type="OrthoDB" id="371390at2"/>
<dbReference type="GO" id="GO:0006355">
    <property type="term" value="P:regulation of DNA-templated transcription"/>
    <property type="evidence" value="ECO:0007669"/>
    <property type="project" value="InterPro"/>
</dbReference>
<dbReference type="Proteomes" id="UP000002318">
    <property type="component" value="Chromosome"/>
</dbReference>
<reference evidence="6 7" key="1">
    <citation type="journal article" date="2010" name="Stand. Genomic Sci.">
        <title>Complete genome sequence of Spirochaeta smaragdinae type strain (SEBR 4228).</title>
        <authorList>
            <person name="Mavromatis K."/>
            <person name="Yasawong M."/>
            <person name="Chertkov O."/>
            <person name="Lapidus A."/>
            <person name="Lucas S."/>
            <person name="Nolan M."/>
            <person name="Del Rio T.G."/>
            <person name="Tice H."/>
            <person name="Cheng J.F."/>
            <person name="Pitluck S."/>
            <person name="Liolios K."/>
            <person name="Ivanova N."/>
            <person name="Tapia R."/>
            <person name="Han C."/>
            <person name="Bruce D."/>
            <person name="Goodwin L."/>
            <person name="Pati A."/>
            <person name="Chen A."/>
            <person name="Palaniappan K."/>
            <person name="Land M."/>
            <person name="Hauser L."/>
            <person name="Chang Y.J."/>
            <person name="Jeffries C.D."/>
            <person name="Detter J.C."/>
            <person name="Rohde M."/>
            <person name="Brambilla E."/>
            <person name="Spring S."/>
            <person name="Goker M."/>
            <person name="Sikorski J."/>
            <person name="Woyke T."/>
            <person name="Bristow J."/>
            <person name="Eisen J.A."/>
            <person name="Markowitz V."/>
            <person name="Hugenholtz P."/>
            <person name="Klenk H.P."/>
            <person name="Kyrpides N.C."/>
        </authorList>
    </citation>
    <scope>NUCLEOTIDE SEQUENCE [LARGE SCALE GENOMIC DNA]</scope>
    <source>
        <strain evidence="7">DSM 11293 / JCM 15392 / SEBR 4228</strain>
    </source>
</reference>
<dbReference type="KEGG" id="ssm:Spirs_2549"/>
<keyword evidence="4" id="KW-0812">Transmembrane</keyword>
<dbReference type="InterPro" id="IPR036388">
    <property type="entry name" value="WH-like_DNA-bd_sf"/>
</dbReference>
<feature type="transmembrane region" description="Helical" evidence="4">
    <location>
        <begin position="166"/>
        <end position="186"/>
    </location>
</feature>
<dbReference type="Gene3D" id="1.10.10.10">
    <property type="entry name" value="Winged helix-like DNA-binding domain superfamily/Winged helix DNA-binding domain"/>
    <property type="match status" value="1"/>
</dbReference>
<evidence type="ECO:0000259" key="5">
    <source>
        <dbReference type="PROSITE" id="PS50043"/>
    </source>
</evidence>
<dbReference type="HOGENOM" id="CLU_959453_0_0_12"/>
<feature type="transmembrane region" description="Helical" evidence="4">
    <location>
        <begin position="39"/>
        <end position="58"/>
    </location>
</feature>
<keyword evidence="1" id="KW-0805">Transcription regulation</keyword>